<keyword evidence="3 4" id="KW-0560">Oxidoreductase</keyword>
<dbReference type="InterPro" id="IPR046346">
    <property type="entry name" value="Aminoacid_DH-like_N_sf"/>
</dbReference>
<accession>A0ABS3N582</accession>
<dbReference type="RefSeq" id="WP_207979719.1">
    <property type="nucleotide sequence ID" value="NZ_JAGDEL010000011.1"/>
</dbReference>
<dbReference type="Gene3D" id="3.40.50.10860">
    <property type="entry name" value="Leucine Dehydrogenase, chain A, domain 1"/>
    <property type="match status" value="1"/>
</dbReference>
<protein>
    <recommendedName>
        <fullName evidence="2 4">Glutamate dehydrogenase</fullName>
    </recommendedName>
</protein>
<evidence type="ECO:0000256" key="1">
    <source>
        <dbReference type="ARBA" id="ARBA00006382"/>
    </source>
</evidence>
<dbReference type="Gene3D" id="3.40.50.720">
    <property type="entry name" value="NAD(P)-binding Rossmann-like Domain"/>
    <property type="match status" value="1"/>
</dbReference>
<comment type="caution">
    <text evidence="7">The sequence shown here is derived from an EMBL/GenBank/DDBJ whole genome shotgun (WGS) entry which is preliminary data.</text>
</comment>
<dbReference type="InterPro" id="IPR014362">
    <property type="entry name" value="Glu_DH"/>
</dbReference>
<sequence>MKAQYEIELFDPKTSTRAFIVIDRLIGGLAAGGIRMSPNVTMDEIRSLAEIMTYKHSMMDIPLGGAKIGIVCDPNSNHKLEKITAFAKMADPILRAMLLVGEDMGITSTDVKHVYNSIQFDPSSLVIDRLSEKGIEIKLPEGKSIDDLLSEEFMDYLAGFGLIEAIEESTDFLHLNLQTVKVAVQGFGTVGNGIIRLLAAKGVKICAISDIIGTVYSENGFSFEELENARTENGLIDRDHLKHYTFLEPNDILTLPVDILIPAAVSNVITEKNANQITAKIIVEGSNMPTTKEADYILRNNQITVLPDFVVNSGAATGFGLLITAQANVENVLDECSKRIRQKVNRILVESDRKNRTTREIAMEIATTNLQQIIEAESEKNTTKASR</sequence>
<dbReference type="PANTHER" id="PTHR11606">
    <property type="entry name" value="GLUTAMATE DEHYDROGENASE"/>
    <property type="match status" value="1"/>
</dbReference>
<dbReference type="EMBL" id="JAGDEL010000011">
    <property type="protein sequence ID" value="MBO1513038.1"/>
    <property type="molecule type" value="Genomic_DNA"/>
</dbReference>
<comment type="similarity">
    <text evidence="1 4 5">Belongs to the Glu/Leu/Phe/Val dehydrogenases family.</text>
</comment>
<dbReference type="InterPro" id="IPR033524">
    <property type="entry name" value="Glu/Leu/Phe/Val_DH_AS"/>
</dbReference>
<feature type="domain" description="Glutamate/phenylalanine/leucine/valine/L-tryptophan dehydrogenase C-terminal" evidence="6">
    <location>
        <begin position="152"/>
        <end position="378"/>
    </location>
</feature>
<dbReference type="PRINTS" id="PR00082">
    <property type="entry name" value="GLFDHDRGNASE"/>
</dbReference>
<dbReference type="SUPFAM" id="SSF51735">
    <property type="entry name" value="NAD(P)-binding Rossmann-fold domains"/>
    <property type="match status" value="1"/>
</dbReference>
<evidence type="ECO:0000259" key="6">
    <source>
        <dbReference type="SMART" id="SM00839"/>
    </source>
</evidence>
<evidence type="ECO:0000256" key="4">
    <source>
        <dbReference type="PIRNR" id="PIRNR000185"/>
    </source>
</evidence>
<dbReference type="Pfam" id="PF00208">
    <property type="entry name" value="ELFV_dehydrog"/>
    <property type="match status" value="1"/>
</dbReference>
<dbReference type="SMART" id="SM00839">
    <property type="entry name" value="ELFV_dehydrog"/>
    <property type="match status" value="1"/>
</dbReference>
<dbReference type="Proteomes" id="UP000663981">
    <property type="component" value="Unassembled WGS sequence"/>
</dbReference>
<dbReference type="PIRSF" id="PIRSF000185">
    <property type="entry name" value="Glu_DH"/>
    <property type="match status" value="1"/>
</dbReference>
<dbReference type="PANTHER" id="PTHR11606:SF13">
    <property type="entry name" value="GLUTAMATE DEHYDROGENASE 1, MITOCHONDRIAL"/>
    <property type="match status" value="1"/>
</dbReference>
<evidence type="ECO:0000313" key="8">
    <source>
        <dbReference type="Proteomes" id="UP000663981"/>
    </source>
</evidence>
<dbReference type="InterPro" id="IPR006097">
    <property type="entry name" value="Glu/Leu/Phe/Val/Trp_DH_dimer"/>
</dbReference>
<gene>
    <name evidence="7" type="ORF">I7822_15380</name>
</gene>
<evidence type="ECO:0000313" key="7">
    <source>
        <dbReference type="EMBL" id="MBO1513038.1"/>
    </source>
</evidence>
<evidence type="ECO:0000256" key="5">
    <source>
        <dbReference type="RuleBase" id="RU004417"/>
    </source>
</evidence>
<evidence type="ECO:0000256" key="3">
    <source>
        <dbReference type="ARBA" id="ARBA00023002"/>
    </source>
</evidence>
<dbReference type="Pfam" id="PF02812">
    <property type="entry name" value="ELFV_dehydrog_N"/>
    <property type="match status" value="1"/>
</dbReference>
<organism evidence="7 8">
    <name type="scientific">Metabacillus bambusae</name>
    <dbReference type="NCBI Taxonomy" id="2795218"/>
    <lineage>
        <taxon>Bacteria</taxon>
        <taxon>Bacillati</taxon>
        <taxon>Bacillota</taxon>
        <taxon>Bacilli</taxon>
        <taxon>Bacillales</taxon>
        <taxon>Bacillaceae</taxon>
        <taxon>Metabacillus</taxon>
    </lineage>
</organism>
<dbReference type="InterPro" id="IPR006096">
    <property type="entry name" value="Glu/Leu/Phe/Val/Trp_DH_C"/>
</dbReference>
<keyword evidence="8" id="KW-1185">Reference proteome</keyword>
<proteinExistence type="inferred from homology"/>
<dbReference type="InterPro" id="IPR036291">
    <property type="entry name" value="NAD(P)-bd_dom_sf"/>
</dbReference>
<dbReference type="PROSITE" id="PS00074">
    <property type="entry name" value="GLFV_DEHYDROGENASE"/>
    <property type="match status" value="1"/>
</dbReference>
<reference evidence="7 8" key="1">
    <citation type="submission" date="2021-03" db="EMBL/GenBank/DDBJ databases">
        <title>Whole genome sequence of Metabacillus bambusae BG109.</title>
        <authorList>
            <person name="Jeong J.W."/>
        </authorList>
    </citation>
    <scope>NUCLEOTIDE SEQUENCE [LARGE SCALE GENOMIC DNA]</scope>
    <source>
        <strain evidence="7 8">BG109</strain>
    </source>
</reference>
<evidence type="ECO:0000256" key="2">
    <source>
        <dbReference type="ARBA" id="ARBA00012896"/>
    </source>
</evidence>
<name>A0ABS3N582_9BACI</name>
<dbReference type="InterPro" id="IPR006095">
    <property type="entry name" value="Glu/Leu/Phe/Val/Trp_DH"/>
</dbReference>
<dbReference type="SUPFAM" id="SSF53223">
    <property type="entry name" value="Aminoacid dehydrogenase-like, N-terminal domain"/>
    <property type="match status" value="1"/>
</dbReference>